<dbReference type="Proteomes" id="UP000606172">
    <property type="component" value="Unassembled WGS sequence"/>
</dbReference>
<dbReference type="PANTHER" id="PTHR43767">
    <property type="entry name" value="LONG-CHAIN-FATTY-ACID--COA LIGASE"/>
    <property type="match status" value="1"/>
</dbReference>
<dbReference type="InterPro" id="IPR042099">
    <property type="entry name" value="ANL_N_sf"/>
</dbReference>
<evidence type="ECO:0000313" key="3">
    <source>
        <dbReference type="Proteomes" id="UP000606172"/>
    </source>
</evidence>
<proteinExistence type="predicted"/>
<dbReference type="InterPro" id="IPR000873">
    <property type="entry name" value="AMP-dep_synth/lig_dom"/>
</dbReference>
<dbReference type="AlphaFoldDB" id="A0A919V792"/>
<dbReference type="EMBL" id="BOOW01000012">
    <property type="protein sequence ID" value="GII91847.1"/>
    <property type="molecule type" value="Genomic_DNA"/>
</dbReference>
<dbReference type="SUPFAM" id="SSF56801">
    <property type="entry name" value="Acetyl-CoA synthetase-like"/>
    <property type="match status" value="1"/>
</dbReference>
<name>A0A919V792_9ACTN</name>
<protein>
    <submittedName>
        <fullName evidence="2">Coronafacic acid synthetase</fullName>
    </submittedName>
</protein>
<evidence type="ECO:0000313" key="2">
    <source>
        <dbReference type="EMBL" id="GII91847.1"/>
    </source>
</evidence>
<dbReference type="PANTHER" id="PTHR43767:SF1">
    <property type="entry name" value="NONRIBOSOMAL PEPTIDE SYNTHASE PES1 (EUROFUNG)-RELATED"/>
    <property type="match status" value="1"/>
</dbReference>
<reference evidence="2" key="1">
    <citation type="submission" date="2021-01" db="EMBL/GenBank/DDBJ databases">
        <title>Whole genome shotgun sequence of Sinosporangium siamense NBRC 109515.</title>
        <authorList>
            <person name="Komaki H."/>
            <person name="Tamura T."/>
        </authorList>
    </citation>
    <scope>NUCLEOTIDE SEQUENCE</scope>
    <source>
        <strain evidence="2">NBRC 109515</strain>
    </source>
</reference>
<dbReference type="Pfam" id="PF00501">
    <property type="entry name" value="AMP-binding"/>
    <property type="match status" value="1"/>
</dbReference>
<comment type="caution">
    <text evidence="2">The sequence shown here is derived from an EMBL/GenBank/DDBJ whole genome shotgun (WGS) entry which is preliminary data.</text>
</comment>
<sequence>MPVNTAHAAGLGLPPSPASVEVFLNGAVDTEPVAGAAPVATLAELFGSLLPRAGAVVVIALPGSTALLRHFFGTLFAGAVPVLAAPTTPASRLGELARRLGATALVVPRGKAVPYTTAARAQLPGADVLVLPGPHRLHRPGQVILLTSGTSGVSSGCLHSASALMRNAAWHAASIGLTSDDTMLVNLPMHFSYALVAQVLAAMSAGARIVVDRPPCSQARYTAMLKEYGVTASSLMPCFVRRLLAGGWSAPRGLRALTVGGDMLEAGAVGALLSRAPGTEIYLTYGLAEAGPRVSTLAAHLEPPHRHTSCGRPLDGVGITLRPRGEDGPAELVVASETVMLSRVGVPEGEANTALITPGRVATGDLFDVDRDGYLYFRSRLTDFLVVNGSRVSLGSVRRLASSLPGVVGARTRPGLEECGEPSYELDLYMHDMSDDAVERATSALLGGLLRTEHPHRIRALPHDSVEALPK</sequence>
<dbReference type="Gene3D" id="3.40.50.12780">
    <property type="entry name" value="N-terminal domain of ligase-like"/>
    <property type="match status" value="1"/>
</dbReference>
<dbReference type="InterPro" id="IPR050237">
    <property type="entry name" value="ATP-dep_AMP-bd_enzyme"/>
</dbReference>
<evidence type="ECO:0000259" key="1">
    <source>
        <dbReference type="Pfam" id="PF00501"/>
    </source>
</evidence>
<feature type="domain" description="AMP-dependent synthetase/ligase" evidence="1">
    <location>
        <begin position="52"/>
        <end position="340"/>
    </location>
</feature>
<accession>A0A919V792</accession>
<keyword evidence="3" id="KW-1185">Reference proteome</keyword>
<gene>
    <name evidence="2" type="primary">cfa5</name>
    <name evidence="2" type="ORF">Ssi02_20780</name>
</gene>
<organism evidence="2 3">
    <name type="scientific">Sinosporangium siamense</name>
    <dbReference type="NCBI Taxonomy" id="1367973"/>
    <lineage>
        <taxon>Bacteria</taxon>
        <taxon>Bacillati</taxon>
        <taxon>Actinomycetota</taxon>
        <taxon>Actinomycetes</taxon>
        <taxon>Streptosporangiales</taxon>
        <taxon>Streptosporangiaceae</taxon>
        <taxon>Sinosporangium</taxon>
    </lineage>
</organism>
<dbReference type="RefSeq" id="WP_204024126.1">
    <property type="nucleotide sequence ID" value="NZ_BOOW01000012.1"/>
</dbReference>